<reference evidence="2 3" key="1">
    <citation type="submission" date="2015-08" db="EMBL/GenBank/DDBJ databases">
        <authorList>
            <person name="Babu N.S."/>
            <person name="Beckwith C.J."/>
            <person name="Beseler K.G."/>
            <person name="Brison A."/>
            <person name="Carone J.V."/>
            <person name="Caskin T.P."/>
            <person name="Diamond M."/>
            <person name="Durham M.E."/>
            <person name="Foxe J.M."/>
            <person name="Go M."/>
            <person name="Henderson B.A."/>
            <person name="Jones I.B."/>
            <person name="McGettigan J.A."/>
            <person name="Micheletti S.J."/>
            <person name="Nasrallah M.E."/>
            <person name="Ortiz D."/>
            <person name="Piller C.R."/>
            <person name="Privatt S.R."/>
            <person name="Schneider S.L."/>
            <person name="Sharp S."/>
            <person name="Smith T.C."/>
            <person name="Stanton J.D."/>
            <person name="Ullery H.E."/>
            <person name="Wilson R.J."/>
            <person name="Serrano M.G."/>
            <person name="Buck G."/>
            <person name="Lee V."/>
            <person name="Wang Y."/>
            <person name="Carvalho R."/>
            <person name="Voegtly L."/>
            <person name="Shi R."/>
            <person name="Duckworth R."/>
            <person name="Johnson A."/>
            <person name="Loviza R."/>
            <person name="Walstead R."/>
            <person name="Shah Z."/>
            <person name="Kiflezghi M."/>
            <person name="Wade K."/>
            <person name="Ball S.L."/>
            <person name="Bradley K.W."/>
            <person name="Asai D.J."/>
            <person name="Bowman C.A."/>
            <person name="Russell D.A."/>
            <person name="Pope W.H."/>
            <person name="Jacobs-Sera D."/>
            <person name="Hendrix R.W."/>
            <person name="Hatfull G.F."/>
        </authorList>
    </citation>
    <scope>NUCLEOTIDE SEQUENCE [LARGE SCALE GENOMIC DNA]</scope>
    <source>
        <strain evidence="2 3">DSM 27648</strain>
    </source>
</reference>
<dbReference type="EMBL" id="CP012333">
    <property type="protein sequence ID" value="AKU94166.1"/>
    <property type="molecule type" value="Genomic_DNA"/>
</dbReference>
<evidence type="ECO:0000313" key="3">
    <source>
        <dbReference type="Proteomes" id="UP000064967"/>
    </source>
</evidence>
<gene>
    <name evidence="2" type="ORF">AKJ09_00830</name>
</gene>
<dbReference type="PATRIC" id="fig|1391654.3.peg.841"/>
<proteinExistence type="predicted"/>
<name>A0A0K1PL82_9BACT</name>
<protein>
    <submittedName>
        <fullName evidence="2">Uncharacterized protein</fullName>
    </submittedName>
</protein>
<dbReference type="STRING" id="1391654.AKJ09_00830"/>
<keyword evidence="3" id="KW-1185">Reference proteome</keyword>
<accession>A0A0K1PL82</accession>
<evidence type="ECO:0000313" key="2">
    <source>
        <dbReference type="EMBL" id="AKU94166.1"/>
    </source>
</evidence>
<dbReference type="AlphaFoldDB" id="A0A0K1PL82"/>
<sequence length="249" mass="25792">MQSENGPPPSTLATAWLDVADRSAFSVRRLETGRELRFEGPGRVFPCAGDVALVARGIAFGRPGSGEAPGSEQWVATACGVVRWASGAHRVTAGPKPDECAIEVLGGLAHLRVASDVVETDAGADAGSTAGEWRTLSGKQTIHLRGRAELADTAAVNAALSACERAAEDVDQTARALASPGAASASKSELAAKSVTSRGIARATCAVAAVRTELEGARDADRRRLEKALQRFGEAAPKPISQPSRARDE</sequence>
<evidence type="ECO:0000256" key="1">
    <source>
        <dbReference type="SAM" id="MobiDB-lite"/>
    </source>
</evidence>
<feature type="region of interest" description="Disordered" evidence="1">
    <location>
        <begin position="226"/>
        <end position="249"/>
    </location>
</feature>
<dbReference type="Proteomes" id="UP000064967">
    <property type="component" value="Chromosome"/>
</dbReference>
<dbReference type="RefSeq" id="WP_146645806.1">
    <property type="nucleotide sequence ID" value="NZ_CP012333.1"/>
</dbReference>
<organism evidence="2 3">
    <name type="scientific">Labilithrix luteola</name>
    <dbReference type="NCBI Taxonomy" id="1391654"/>
    <lineage>
        <taxon>Bacteria</taxon>
        <taxon>Pseudomonadati</taxon>
        <taxon>Myxococcota</taxon>
        <taxon>Polyangia</taxon>
        <taxon>Polyangiales</taxon>
        <taxon>Labilitrichaceae</taxon>
        <taxon>Labilithrix</taxon>
    </lineage>
</organism>
<dbReference type="KEGG" id="llu:AKJ09_00830"/>